<feature type="compositionally biased region" description="Basic residues" evidence="3">
    <location>
        <begin position="218"/>
        <end position="227"/>
    </location>
</feature>
<dbReference type="InterPro" id="IPR036887">
    <property type="entry name" value="HTH_APSES_sf"/>
</dbReference>
<dbReference type="SMART" id="SM01252">
    <property type="entry name" value="KilA-N"/>
    <property type="match status" value="1"/>
</dbReference>
<dbReference type="Gene3D" id="3.10.260.10">
    <property type="entry name" value="Transcription regulator HTH, APSES-type DNA-binding domain"/>
    <property type="match status" value="1"/>
</dbReference>
<dbReference type="AlphaFoldDB" id="A0A9P4QCX9"/>
<proteinExistence type="predicted"/>
<dbReference type="OrthoDB" id="5346159at2759"/>
<name>A0A9P4QCX9_9PEZI</name>
<dbReference type="InterPro" id="IPR003163">
    <property type="entry name" value="Tscrpt_reg_HTH_APSES-type"/>
</dbReference>
<keyword evidence="4" id="KW-0472">Membrane</keyword>
<evidence type="ECO:0000256" key="4">
    <source>
        <dbReference type="SAM" id="Phobius"/>
    </source>
</evidence>
<feature type="region of interest" description="Disordered" evidence="3">
    <location>
        <begin position="183"/>
        <end position="234"/>
    </location>
</feature>
<keyword evidence="2" id="KW-0183">Conidiation</keyword>
<keyword evidence="7" id="KW-1185">Reference proteome</keyword>
<feature type="region of interest" description="Disordered" evidence="3">
    <location>
        <begin position="312"/>
        <end position="345"/>
    </location>
</feature>
<dbReference type="EMBL" id="MU003774">
    <property type="protein sequence ID" value="KAF2723890.1"/>
    <property type="molecule type" value="Genomic_DNA"/>
</dbReference>
<keyword evidence="4" id="KW-1133">Transmembrane helix</keyword>
<keyword evidence="4" id="KW-0812">Transmembrane</keyword>
<dbReference type="GO" id="GO:0003677">
    <property type="term" value="F:DNA binding"/>
    <property type="evidence" value="ECO:0007669"/>
    <property type="project" value="InterPro"/>
</dbReference>
<dbReference type="Proteomes" id="UP000799441">
    <property type="component" value="Unassembled WGS sequence"/>
</dbReference>
<dbReference type="InterPro" id="IPR018004">
    <property type="entry name" value="KilA/APSES_HTH"/>
</dbReference>
<keyword evidence="1" id="KW-0749">Sporulation</keyword>
<dbReference type="PANTHER" id="PTHR38044">
    <property type="entry name" value="BOUQUET FORMATION PROTEIN 4"/>
    <property type="match status" value="1"/>
</dbReference>
<reference evidence="6" key="1">
    <citation type="journal article" date="2020" name="Stud. Mycol.">
        <title>101 Dothideomycetes genomes: a test case for predicting lifestyles and emergence of pathogens.</title>
        <authorList>
            <person name="Haridas S."/>
            <person name="Albert R."/>
            <person name="Binder M."/>
            <person name="Bloem J."/>
            <person name="Labutti K."/>
            <person name="Salamov A."/>
            <person name="Andreopoulos B."/>
            <person name="Baker S."/>
            <person name="Barry K."/>
            <person name="Bills G."/>
            <person name="Bluhm B."/>
            <person name="Cannon C."/>
            <person name="Castanera R."/>
            <person name="Culley D."/>
            <person name="Daum C."/>
            <person name="Ezra D."/>
            <person name="Gonzalez J."/>
            <person name="Henrissat B."/>
            <person name="Kuo A."/>
            <person name="Liang C."/>
            <person name="Lipzen A."/>
            <person name="Lutzoni F."/>
            <person name="Magnuson J."/>
            <person name="Mondo S."/>
            <person name="Nolan M."/>
            <person name="Ohm R."/>
            <person name="Pangilinan J."/>
            <person name="Park H.-J."/>
            <person name="Ramirez L."/>
            <person name="Alfaro M."/>
            <person name="Sun H."/>
            <person name="Tritt A."/>
            <person name="Yoshinaga Y."/>
            <person name="Zwiers L.-H."/>
            <person name="Turgeon B."/>
            <person name="Goodwin S."/>
            <person name="Spatafora J."/>
            <person name="Crous P."/>
            <person name="Grigoriev I."/>
        </authorList>
    </citation>
    <scope>NUCLEOTIDE SEQUENCE</scope>
    <source>
        <strain evidence="6">CBS 116435</strain>
    </source>
</reference>
<evidence type="ECO:0000313" key="6">
    <source>
        <dbReference type="EMBL" id="KAF2723890.1"/>
    </source>
</evidence>
<dbReference type="GO" id="GO:1990862">
    <property type="term" value="C:nuclear membrane complex Bqt3-Bqt4"/>
    <property type="evidence" value="ECO:0007669"/>
    <property type="project" value="InterPro"/>
</dbReference>
<dbReference type="GO" id="GO:0044820">
    <property type="term" value="P:mitotic telomere tethering at nuclear periphery"/>
    <property type="evidence" value="ECO:0007669"/>
    <property type="project" value="TreeGrafter"/>
</dbReference>
<feature type="compositionally biased region" description="Basic and acidic residues" evidence="3">
    <location>
        <begin position="183"/>
        <end position="195"/>
    </location>
</feature>
<dbReference type="GO" id="GO:0070197">
    <property type="term" value="P:meiotic attachment of telomere to nuclear envelope"/>
    <property type="evidence" value="ECO:0007669"/>
    <property type="project" value="InterPro"/>
</dbReference>
<organism evidence="6 7">
    <name type="scientific">Polychaeton citri CBS 116435</name>
    <dbReference type="NCBI Taxonomy" id="1314669"/>
    <lineage>
        <taxon>Eukaryota</taxon>
        <taxon>Fungi</taxon>
        <taxon>Dikarya</taxon>
        <taxon>Ascomycota</taxon>
        <taxon>Pezizomycotina</taxon>
        <taxon>Dothideomycetes</taxon>
        <taxon>Dothideomycetidae</taxon>
        <taxon>Capnodiales</taxon>
        <taxon>Capnodiaceae</taxon>
        <taxon>Polychaeton</taxon>
    </lineage>
</organism>
<dbReference type="GO" id="GO:0048315">
    <property type="term" value="P:conidium formation"/>
    <property type="evidence" value="ECO:0007669"/>
    <property type="project" value="UniProtKB-KW"/>
</dbReference>
<protein>
    <recommendedName>
        <fullName evidence="5">HTH APSES-type domain-containing protein</fullName>
    </recommendedName>
</protein>
<dbReference type="SUPFAM" id="SSF54616">
    <property type="entry name" value="DNA-binding domain of Mlu1-box binding protein MBP1"/>
    <property type="match status" value="1"/>
</dbReference>
<evidence type="ECO:0000256" key="2">
    <source>
        <dbReference type="ARBA" id="ARBA00023321"/>
    </source>
</evidence>
<evidence type="ECO:0000313" key="7">
    <source>
        <dbReference type="Proteomes" id="UP000799441"/>
    </source>
</evidence>
<dbReference type="InterPro" id="IPR037548">
    <property type="entry name" value="Bqt4"/>
</dbReference>
<sequence length="391" mass="42621">MISADIAPSHDILVERRCLGQTELKVRPGQVGTSNATKPNNLGTLDYAHLRVPLPPSLEGTGIFSKFKNGKWPESYFLMRRSNDGYVSATGMFKASFPRASQEEEAAEKEYIKSLKSASQEEVAGNIWVEPIAAVELAKDYGIELWIAALLSPEPILHGTNEIKAIKSPPPYFAKEDLAALGRTPEKKAAGEAGRRSLRGTRSLRSVSPTKTPSRKIATPRRPRRGRGALASVDETASLASTSELQENGDVDHHQESVKVQVETELIPSADGAEEIETTKVNIVMPAGVPELDLPQDPQEMIEQARRMVQEARKVDGATPSKKGKRKAQDMVEEDDEVGLDGPSERAPKRVRATQLELRKERIRKRAMIGTAATVAIGALMPYILGAFGAS</sequence>
<dbReference type="GO" id="GO:0030435">
    <property type="term" value="P:sporulation resulting in formation of a cellular spore"/>
    <property type="evidence" value="ECO:0007669"/>
    <property type="project" value="UniProtKB-KW"/>
</dbReference>
<feature type="transmembrane region" description="Helical" evidence="4">
    <location>
        <begin position="367"/>
        <end position="390"/>
    </location>
</feature>
<evidence type="ECO:0000259" key="5">
    <source>
        <dbReference type="PROSITE" id="PS51299"/>
    </source>
</evidence>
<evidence type="ECO:0000256" key="1">
    <source>
        <dbReference type="ARBA" id="ARBA00022969"/>
    </source>
</evidence>
<accession>A0A9P4QCX9</accession>
<gene>
    <name evidence="6" type="ORF">K431DRAFT_242192</name>
</gene>
<dbReference type="PROSITE" id="PS51299">
    <property type="entry name" value="HTH_APSES"/>
    <property type="match status" value="1"/>
</dbReference>
<comment type="caution">
    <text evidence="6">The sequence shown here is derived from an EMBL/GenBank/DDBJ whole genome shotgun (WGS) entry which is preliminary data.</text>
</comment>
<evidence type="ECO:0000256" key="3">
    <source>
        <dbReference type="SAM" id="MobiDB-lite"/>
    </source>
</evidence>
<feature type="domain" description="HTH APSES-type" evidence="5">
    <location>
        <begin position="53"/>
        <end position="164"/>
    </location>
</feature>
<dbReference type="PANTHER" id="PTHR38044:SF1">
    <property type="entry name" value="BOUQUET FORMATION PROTEIN 4"/>
    <property type="match status" value="1"/>
</dbReference>